<proteinExistence type="predicted"/>
<dbReference type="PANTHER" id="PTHR34857:SF2">
    <property type="entry name" value="SLL0384 PROTEIN"/>
    <property type="match status" value="1"/>
</dbReference>
<feature type="transmembrane region" description="Helical" evidence="6">
    <location>
        <begin position="116"/>
        <end position="140"/>
    </location>
</feature>
<keyword evidence="4 6" id="KW-1133">Transmembrane helix</keyword>
<dbReference type="InterPro" id="IPR051611">
    <property type="entry name" value="ECF_transporter_component"/>
</dbReference>
<dbReference type="CDD" id="cd16914">
    <property type="entry name" value="EcfT"/>
    <property type="match status" value="1"/>
</dbReference>
<dbReference type="PANTHER" id="PTHR34857">
    <property type="entry name" value="SLL0384 PROTEIN"/>
    <property type="match status" value="1"/>
</dbReference>
<organism evidence="7 8">
    <name type="scientific">Halapricum desulfuricans</name>
    <dbReference type="NCBI Taxonomy" id="2841257"/>
    <lineage>
        <taxon>Archaea</taxon>
        <taxon>Methanobacteriati</taxon>
        <taxon>Methanobacteriota</taxon>
        <taxon>Stenosarchaea group</taxon>
        <taxon>Halobacteria</taxon>
        <taxon>Halobacteriales</taxon>
        <taxon>Haloarculaceae</taxon>
        <taxon>Halapricum</taxon>
    </lineage>
</organism>
<dbReference type="EMBL" id="CP064791">
    <property type="protein sequence ID" value="QSG14986.1"/>
    <property type="molecule type" value="Genomic_DNA"/>
</dbReference>
<evidence type="ECO:0000256" key="2">
    <source>
        <dbReference type="ARBA" id="ARBA00022475"/>
    </source>
</evidence>
<keyword evidence="2" id="KW-1003">Cell membrane</keyword>
<keyword evidence="8" id="KW-1185">Reference proteome</keyword>
<gene>
    <name evidence="7" type="primary">ecfT</name>
    <name evidence="7" type="ORF">HSEST_1457</name>
</gene>
<evidence type="ECO:0000256" key="6">
    <source>
        <dbReference type="SAM" id="Phobius"/>
    </source>
</evidence>
<feature type="transmembrane region" description="Helical" evidence="6">
    <location>
        <begin position="84"/>
        <end position="104"/>
    </location>
</feature>
<dbReference type="Proteomes" id="UP000663292">
    <property type="component" value="Chromosome"/>
</dbReference>
<dbReference type="InterPro" id="IPR003339">
    <property type="entry name" value="ABC/ECF_trnsptr_transmembrane"/>
</dbReference>
<dbReference type="GO" id="GO:0043190">
    <property type="term" value="C:ATP-binding cassette (ABC) transporter complex"/>
    <property type="evidence" value="ECO:0007669"/>
    <property type="project" value="InterPro"/>
</dbReference>
<reference evidence="7 8" key="1">
    <citation type="submission" date="2020-11" db="EMBL/GenBank/DDBJ databases">
        <title>Carbohydrate-dependent, anaerobic sulfur respiration: A novel catabolism in halophilic archaea.</title>
        <authorList>
            <person name="Sorokin D.Y."/>
            <person name="Messina E."/>
            <person name="Smedile F."/>
            <person name="La Cono V."/>
            <person name="Hallsworth J.E."/>
            <person name="Yakimov M.M."/>
        </authorList>
    </citation>
    <scope>NUCLEOTIDE SEQUENCE [LARGE SCALE GENOMIC DNA]</scope>
    <source>
        <strain evidence="7 8">HSR-Est</strain>
    </source>
</reference>
<dbReference type="GeneID" id="68858096"/>
<dbReference type="GO" id="GO:0006824">
    <property type="term" value="P:cobalt ion transport"/>
    <property type="evidence" value="ECO:0007669"/>
    <property type="project" value="InterPro"/>
</dbReference>
<evidence type="ECO:0000256" key="1">
    <source>
        <dbReference type="ARBA" id="ARBA00004651"/>
    </source>
</evidence>
<evidence type="ECO:0000256" key="3">
    <source>
        <dbReference type="ARBA" id="ARBA00022692"/>
    </source>
</evidence>
<dbReference type="RefSeq" id="WP_229120249.1">
    <property type="nucleotide sequence ID" value="NZ_CP064791.1"/>
</dbReference>
<dbReference type="AlphaFoldDB" id="A0A897NY23"/>
<accession>A0A897NY23</accession>
<feature type="transmembrane region" description="Helical" evidence="6">
    <location>
        <begin position="40"/>
        <end position="72"/>
    </location>
</feature>
<keyword evidence="5 6" id="KW-0472">Membrane</keyword>
<dbReference type="Pfam" id="PF02361">
    <property type="entry name" value="CbiQ"/>
    <property type="match status" value="1"/>
</dbReference>
<name>A0A897NY23_9EURY</name>
<evidence type="ECO:0000313" key="7">
    <source>
        <dbReference type="EMBL" id="QSG14986.1"/>
    </source>
</evidence>
<sequence>MTVVDRTLEAVSERVQRLLEAEQMPQRDGFLQAVDPAIKIVGLFALIVVAVSIGVWPAQAVLLALVAGLTLGSRVSLATLARRIAIVPAASLAIVAPQLVLLSGNSVLGPITAEGVSYVVTFVLRVTVSVSLLSLLILTTRVADLLSGFRRLGVPELAISLVAITYRHLQVFFDELSRVVRARRSRTIVDRGAGQTWRESGSMLGSFLLRAFERGERVQRNARARGGTTMAAYPSDSDLSRADGVFVTMVATVVAARIGMWIL</sequence>
<evidence type="ECO:0000313" key="8">
    <source>
        <dbReference type="Proteomes" id="UP000663292"/>
    </source>
</evidence>
<comment type="subcellular location">
    <subcellularLocation>
        <location evidence="1">Cell membrane</location>
        <topology evidence="1">Multi-pass membrane protein</topology>
    </subcellularLocation>
</comment>
<keyword evidence="3 6" id="KW-0812">Transmembrane</keyword>
<protein>
    <submittedName>
        <fullName evidence="7">Energy-coupling factor transporter transmembrane protein EcfT</fullName>
    </submittedName>
</protein>
<evidence type="ECO:0000256" key="5">
    <source>
        <dbReference type="ARBA" id="ARBA00023136"/>
    </source>
</evidence>
<dbReference type="InterPro" id="IPR012809">
    <property type="entry name" value="ECF_CbiQ"/>
</dbReference>
<dbReference type="NCBIfam" id="TIGR02454">
    <property type="entry name" value="ECF_T_CbiQ"/>
    <property type="match status" value="1"/>
</dbReference>
<evidence type="ECO:0000256" key="4">
    <source>
        <dbReference type="ARBA" id="ARBA00022989"/>
    </source>
</evidence>